<keyword evidence="29" id="KW-1185">Reference proteome</keyword>
<dbReference type="PROSITE" id="PS50011">
    <property type="entry name" value="PROTEIN_KINASE_DOM"/>
    <property type="match status" value="1"/>
</dbReference>
<name>A0A8J6L7W3_TENMO</name>
<dbReference type="GO" id="GO:0046872">
    <property type="term" value="F:metal ion binding"/>
    <property type="evidence" value="ECO:0007669"/>
    <property type="project" value="UniProtKB-KW"/>
</dbReference>
<dbReference type="GO" id="GO:0006487">
    <property type="term" value="P:protein N-linked glycosylation"/>
    <property type="evidence" value="ECO:0007669"/>
    <property type="project" value="TreeGrafter"/>
</dbReference>
<feature type="compositionally biased region" description="Basic and acidic residues" evidence="25">
    <location>
        <begin position="1957"/>
        <end position="1970"/>
    </location>
</feature>
<keyword evidence="14" id="KW-0256">Endoplasmic reticulum</keyword>
<feature type="compositionally biased region" description="Low complexity" evidence="25">
    <location>
        <begin position="1988"/>
        <end position="1999"/>
    </location>
</feature>
<keyword evidence="9" id="KW-0808">Transferase</keyword>
<feature type="compositionally biased region" description="Basic and acidic residues" evidence="25">
    <location>
        <begin position="1329"/>
        <end position="1339"/>
    </location>
</feature>
<dbReference type="EC" id="2.4.1.131" evidence="6"/>
<evidence type="ECO:0000256" key="9">
    <source>
        <dbReference type="ARBA" id="ARBA00022679"/>
    </source>
</evidence>
<comment type="catalytic activity">
    <reaction evidence="22">
        <text>an alpha-D-Man-(1-&gt;3)-[alpha-D-Man-(1-&gt;6)]-beta-D-Man-(1-&gt;4)-beta-D-GlcNAc-(1-&gt;4)-alpha-D-GlcNAc-diphospho-di-trans,poly-cis-dolichol + 2 GDP-alpha-D-mannose = an alpha-D-Man-(1-&gt;2)-alpha-D-Man-(1-&gt;2)-alpha-D-Man-(1-&gt;3)-[alpha-D-Man-(1-&gt;6)]-beta-D-Man-(1-&gt;4)-beta-D-GlcNAc-(1-&gt;4)-alpha-D-GlcNAc-diphospho-di-trans,poly-cis-dolichol + 2 GDP + 2 H(+)</text>
        <dbReference type="Rhea" id="RHEA:29523"/>
        <dbReference type="Rhea" id="RHEA-COMP:19515"/>
        <dbReference type="Rhea" id="RHEA-COMP:19516"/>
        <dbReference type="ChEBI" id="CHEBI:15378"/>
        <dbReference type="ChEBI" id="CHEBI:57527"/>
        <dbReference type="ChEBI" id="CHEBI:58189"/>
        <dbReference type="ChEBI" id="CHEBI:132511"/>
        <dbReference type="ChEBI" id="CHEBI:132515"/>
        <dbReference type="EC" id="2.4.1.131"/>
    </reaction>
    <physiologicalReaction direction="left-to-right" evidence="22">
        <dbReference type="Rhea" id="RHEA:29524"/>
    </physiologicalReaction>
</comment>
<evidence type="ECO:0000256" key="1">
    <source>
        <dbReference type="ARBA" id="ARBA00004123"/>
    </source>
</evidence>
<feature type="compositionally biased region" description="Polar residues" evidence="25">
    <location>
        <begin position="1933"/>
        <end position="1952"/>
    </location>
</feature>
<keyword evidence="11" id="KW-0479">Metal-binding</keyword>
<feature type="compositionally biased region" description="Basic and acidic residues" evidence="25">
    <location>
        <begin position="1151"/>
        <end position="1164"/>
    </location>
</feature>
<evidence type="ECO:0000256" key="6">
    <source>
        <dbReference type="ARBA" id="ARBA00012645"/>
    </source>
</evidence>
<keyword evidence="8" id="KW-0328">Glycosyltransferase</keyword>
<feature type="compositionally biased region" description="Low complexity" evidence="25">
    <location>
        <begin position="2071"/>
        <end position="2111"/>
    </location>
</feature>
<dbReference type="FunFam" id="3.30.200.20:FF:000115">
    <property type="entry name" value="Wee1-like kinase 2"/>
    <property type="match status" value="1"/>
</dbReference>
<feature type="compositionally biased region" description="Polar residues" evidence="25">
    <location>
        <begin position="114"/>
        <end position="125"/>
    </location>
</feature>
<dbReference type="GO" id="GO:0005789">
    <property type="term" value="C:endoplasmic reticulum membrane"/>
    <property type="evidence" value="ECO:0007669"/>
    <property type="project" value="UniProtKB-SubCell"/>
</dbReference>
<dbReference type="EC" id="2.7.10.2" evidence="5"/>
<feature type="region of interest" description="Disordered" evidence="25">
    <location>
        <begin position="2135"/>
        <end position="2159"/>
    </location>
</feature>
<evidence type="ECO:0000256" key="21">
    <source>
        <dbReference type="ARBA" id="ARBA00032517"/>
    </source>
</evidence>
<dbReference type="Proteomes" id="UP000719412">
    <property type="component" value="Unassembled WGS sequence"/>
</dbReference>
<feature type="region of interest" description="Disordered" evidence="25">
    <location>
        <begin position="2020"/>
        <end position="2114"/>
    </location>
</feature>
<keyword evidence="10 26" id="KW-0812">Transmembrane</keyword>
<dbReference type="EMBL" id="JABDTM020028254">
    <property type="protein sequence ID" value="KAH0809243.1"/>
    <property type="molecule type" value="Genomic_DNA"/>
</dbReference>
<protein>
    <recommendedName>
        <fullName evidence="7">GDP-Man:Man(3)GlcNAc(2)-PP-Dol alpha-1,2-mannosyltransferase</fullName>
        <ecNumber evidence="6">2.4.1.131</ecNumber>
        <ecNumber evidence="5">2.7.10.2</ecNumber>
    </recommendedName>
    <alternativeName>
        <fullName evidence="21">Asparagine-linked glycosylation protein 11 homolog</fullName>
    </alternativeName>
</protein>
<feature type="region of interest" description="Disordered" evidence="25">
    <location>
        <begin position="1029"/>
        <end position="1060"/>
    </location>
</feature>
<dbReference type="GO" id="GO:0004377">
    <property type="term" value="F:GDP-Man:Man(3)GlcNAc(2)-PP-Dol alpha-1,2-mannosyltransferase activity"/>
    <property type="evidence" value="ECO:0007669"/>
    <property type="project" value="UniProtKB-EC"/>
</dbReference>
<dbReference type="Pfam" id="PF00534">
    <property type="entry name" value="Glycos_transf_1"/>
    <property type="match status" value="1"/>
</dbReference>
<dbReference type="FunFam" id="3.40.50.2000:FF:000227">
    <property type="entry name" value="Alpha-1,2-mannosyltransferase"/>
    <property type="match status" value="1"/>
</dbReference>
<dbReference type="SUPFAM" id="SSF53756">
    <property type="entry name" value="UDP-Glycosyltransferase/glycogen phosphorylase"/>
    <property type="match status" value="1"/>
</dbReference>
<comment type="similarity">
    <text evidence="4">Belongs to the glycosyltransferase group 1 family. Glycosyltransferase 4 subfamily.</text>
</comment>
<feature type="transmembrane region" description="Helical" evidence="26">
    <location>
        <begin position="675"/>
        <end position="692"/>
    </location>
</feature>
<evidence type="ECO:0000256" key="2">
    <source>
        <dbReference type="ARBA" id="ARBA00004389"/>
    </source>
</evidence>
<reference evidence="28" key="2">
    <citation type="submission" date="2021-08" db="EMBL/GenBank/DDBJ databases">
        <authorList>
            <person name="Eriksson T."/>
        </authorList>
    </citation>
    <scope>NUCLEOTIDE SEQUENCE</scope>
    <source>
        <strain evidence="28">Stoneville</strain>
        <tissue evidence="28">Whole head</tissue>
    </source>
</reference>
<dbReference type="InterPro" id="IPR011009">
    <property type="entry name" value="Kinase-like_dom_sf"/>
</dbReference>
<accession>A0A8J6L7W3</accession>
<dbReference type="CDD" id="cd03806">
    <property type="entry name" value="GT4_ALG11-like"/>
    <property type="match status" value="1"/>
</dbReference>
<evidence type="ECO:0000313" key="29">
    <source>
        <dbReference type="Proteomes" id="UP000719412"/>
    </source>
</evidence>
<dbReference type="SMART" id="SM00220">
    <property type="entry name" value="S_TKc"/>
    <property type="match status" value="1"/>
</dbReference>
<feature type="compositionally biased region" description="Acidic residues" evidence="25">
    <location>
        <begin position="145"/>
        <end position="154"/>
    </location>
</feature>
<feature type="compositionally biased region" description="Low complexity" evidence="25">
    <location>
        <begin position="2020"/>
        <end position="2047"/>
    </location>
</feature>
<organism evidence="28 29">
    <name type="scientific">Tenebrio molitor</name>
    <name type="common">Yellow mealworm beetle</name>
    <dbReference type="NCBI Taxonomy" id="7067"/>
    <lineage>
        <taxon>Eukaryota</taxon>
        <taxon>Metazoa</taxon>
        <taxon>Ecdysozoa</taxon>
        <taxon>Arthropoda</taxon>
        <taxon>Hexapoda</taxon>
        <taxon>Insecta</taxon>
        <taxon>Pterygota</taxon>
        <taxon>Neoptera</taxon>
        <taxon>Endopterygota</taxon>
        <taxon>Coleoptera</taxon>
        <taxon>Polyphaga</taxon>
        <taxon>Cucujiformia</taxon>
        <taxon>Tenebrionidae</taxon>
        <taxon>Tenebrio</taxon>
    </lineage>
</organism>
<evidence type="ECO:0000256" key="15">
    <source>
        <dbReference type="ARBA" id="ARBA00022840"/>
    </source>
</evidence>
<dbReference type="Gene3D" id="1.10.510.10">
    <property type="entry name" value="Transferase(Phosphotransferase) domain 1"/>
    <property type="match status" value="1"/>
</dbReference>
<feature type="binding site" evidence="24">
    <location>
        <position position="205"/>
    </location>
    <ligand>
        <name>ATP</name>
        <dbReference type="ChEBI" id="CHEBI:30616"/>
    </ligand>
</feature>
<dbReference type="Gene3D" id="3.40.50.2000">
    <property type="entry name" value="Glycogen Phosphorylase B"/>
    <property type="match status" value="1"/>
</dbReference>
<dbReference type="GO" id="GO:0005634">
    <property type="term" value="C:nucleus"/>
    <property type="evidence" value="ECO:0007669"/>
    <property type="project" value="UniProtKB-SubCell"/>
</dbReference>
<evidence type="ECO:0000259" key="27">
    <source>
        <dbReference type="PROSITE" id="PS50011"/>
    </source>
</evidence>
<dbReference type="GO" id="GO:0004715">
    <property type="term" value="F:non-membrane spanning protein tyrosine kinase activity"/>
    <property type="evidence" value="ECO:0007669"/>
    <property type="project" value="UniProtKB-EC"/>
</dbReference>
<dbReference type="Gene3D" id="3.30.200.20">
    <property type="entry name" value="Phosphorylase Kinase, domain 1"/>
    <property type="match status" value="1"/>
</dbReference>
<dbReference type="PANTHER" id="PTHR45919">
    <property type="entry name" value="GDP-MAN:MAN(3)GLCNAC(2)-PP-DOL ALPHA-1,2-MANNOSYLTRANSFERASE"/>
    <property type="match status" value="1"/>
</dbReference>
<dbReference type="PROSITE" id="PS00107">
    <property type="entry name" value="PROTEIN_KINASE_ATP"/>
    <property type="match status" value="1"/>
</dbReference>
<evidence type="ECO:0000256" key="23">
    <source>
        <dbReference type="ARBA" id="ARBA00045128"/>
    </source>
</evidence>
<evidence type="ECO:0000256" key="18">
    <source>
        <dbReference type="ARBA" id="ARBA00023136"/>
    </source>
</evidence>
<gene>
    <name evidence="28" type="ORF">GEV33_013548</name>
</gene>
<feature type="region of interest" description="Disordered" evidence="25">
    <location>
        <begin position="100"/>
        <end position="159"/>
    </location>
</feature>
<reference evidence="28" key="1">
    <citation type="journal article" date="2020" name="J Insects Food Feed">
        <title>The yellow mealworm (Tenebrio molitor) genome: a resource for the emerging insects as food and feed industry.</title>
        <authorList>
            <person name="Eriksson T."/>
            <person name="Andere A."/>
            <person name="Kelstrup H."/>
            <person name="Emery V."/>
            <person name="Picard C."/>
        </authorList>
    </citation>
    <scope>NUCLEOTIDE SEQUENCE</scope>
    <source>
        <strain evidence="28">Stoneville</strain>
        <tissue evidence="28">Whole head</tissue>
    </source>
</reference>
<comment type="pathway">
    <text evidence="3">Protein modification; protein glycosylation.</text>
</comment>
<evidence type="ECO:0000256" key="5">
    <source>
        <dbReference type="ARBA" id="ARBA00011903"/>
    </source>
</evidence>
<feature type="compositionally biased region" description="Low complexity" evidence="25">
    <location>
        <begin position="1373"/>
        <end position="1393"/>
    </location>
</feature>
<evidence type="ECO:0000256" key="22">
    <source>
        <dbReference type="ARBA" id="ARBA00045065"/>
    </source>
</evidence>
<feature type="transmembrane region" description="Helical" evidence="26">
    <location>
        <begin position="555"/>
        <end position="578"/>
    </location>
</feature>
<evidence type="ECO:0000256" key="17">
    <source>
        <dbReference type="ARBA" id="ARBA00022989"/>
    </source>
</evidence>
<feature type="compositionally biased region" description="Polar residues" evidence="25">
    <location>
        <begin position="1360"/>
        <end position="1372"/>
    </location>
</feature>
<evidence type="ECO:0000256" key="24">
    <source>
        <dbReference type="PROSITE-ProRule" id="PRU10141"/>
    </source>
</evidence>
<comment type="subcellular location">
    <subcellularLocation>
        <location evidence="2">Endoplasmic reticulum membrane</location>
        <topology evidence="2">Single-pass membrane protein</topology>
    </subcellularLocation>
    <subcellularLocation>
        <location evidence="1">Nucleus</location>
    </subcellularLocation>
</comment>
<dbReference type="PANTHER" id="PTHR45919:SF1">
    <property type="entry name" value="GDP-MAN:MAN(3)GLCNAC(2)-PP-DOL ALPHA-1,2-MANNOSYLTRANSFERASE"/>
    <property type="match status" value="1"/>
</dbReference>
<dbReference type="SUPFAM" id="SSF56112">
    <property type="entry name" value="Protein kinase-like (PK-like)"/>
    <property type="match status" value="1"/>
</dbReference>
<keyword evidence="13" id="KW-0418">Kinase</keyword>
<feature type="region of interest" description="Disordered" evidence="25">
    <location>
        <begin position="1237"/>
        <end position="1408"/>
    </location>
</feature>
<feature type="compositionally biased region" description="Low complexity" evidence="25">
    <location>
        <begin position="1029"/>
        <end position="1045"/>
    </location>
</feature>
<evidence type="ECO:0000256" key="25">
    <source>
        <dbReference type="SAM" id="MobiDB-lite"/>
    </source>
</evidence>
<feature type="domain" description="Protein kinase" evidence="27">
    <location>
        <begin position="175"/>
        <end position="447"/>
    </location>
</feature>
<dbReference type="InterPro" id="IPR018862">
    <property type="entry name" value="eIF4E-T"/>
</dbReference>
<keyword evidence="16" id="KW-0460">Magnesium</keyword>
<keyword evidence="19" id="KW-0829">Tyrosine-protein kinase</keyword>
<feature type="compositionally biased region" description="Basic and acidic residues" evidence="25">
    <location>
        <begin position="1397"/>
        <end position="1408"/>
    </location>
</feature>
<dbReference type="Pfam" id="PF15924">
    <property type="entry name" value="ALG11_N"/>
    <property type="match status" value="1"/>
</dbReference>
<keyword evidence="18 26" id="KW-0472">Membrane</keyword>
<dbReference type="Pfam" id="PF00069">
    <property type="entry name" value="Pkinase"/>
    <property type="match status" value="1"/>
</dbReference>
<dbReference type="PROSITE" id="PS00108">
    <property type="entry name" value="PROTEIN_KINASE_ST"/>
    <property type="match status" value="1"/>
</dbReference>
<evidence type="ECO:0000256" key="12">
    <source>
        <dbReference type="ARBA" id="ARBA00022741"/>
    </source>
</evidence>
<evidence type="ECO:0000313" key="28">
    <source>
        <dbReference type="EMBL" id="KAH0809243.1"/>
    </source>
</evidence>
<dbReference type="InterPro" id="IPR038013">
    <property type="entry name" value="ALG11"/>
</dbReference>
<feature type="compositionally biased region" description="Basic and acidic residues" evidence="25">
    <location>
        <begin position="1251"/>
        <end position="1287"/>
    </location>
</feature>
<dbReference type="InterPro" id="IPR000719">
    <property type="entry name" value="Prot_kinase_dom"/>
</dbReference>
<sequence length="2203" mass="245941">MSFIRRLTPEITVESESPNDLDSSSGCELSFELSSDNLRSPSPKLSMKYLLNTPGQNPSFSPPYKKVRALRLFDSPLTPKTIIQKSATTPALRGRLFSDKPRIATNPKPEKPTANVNPFTPNGMYQTKKRLRPNSSLTIPKFDLNDSDASDVENEPPAKRVPLQENNIPRYHQEFLELELIGTGQFGSVYKCINRLDGCIYAIKKSRKPVAGSVFEKTALNEVYAHAVLGKHQHVVRYFSAWAEDNHMIIQNEYCNGGSLADRLQEGPLSPVELRQMLMHVAEGLRYIHSEALVHLDIKPGNIFISKEKKMQFTNYDSADDGFEDLDENHYEEELTYKIGDLGHVTSINAPQVEEGDCRYLPNEILHEDYAHLPKADIFSLGLTMIECASGGPLPKNGDAWHKLRNGEVPELPQSLSRDMLALIESMIHSNPTMRPAASQILHHPALCPVGKKTRAQLHRELNAEKLKNEILSKQLKEAAICIKSIAPESKLKGVSRLSNRLIGKKSASGAASPLPPNVFLPHLTPNLHYQPRHPKSLLVGNVKTMASLVYSTDFLIFACLSTVLIVGVVIPLVFFYLRSKCRRLKEKNNAAKLQVGIFHPYCNAGGGGEKVLWVALQALQKQFKNADFYIYTGDIEATPAEILEKVAKNLNVKVDKNVKFVYLTRRKWVEGAQYPYFTLLGQALGSIYLAFEAINKLVPDIFIDTTGFTFTLPLFKYLGRCRTGCYIHYPTITKKMMSRVSNRQAIYNNRSIIARSPIFTHAKLLYYRLFAWLYALAGQCSDTTLVNSTFTLEHLTELWGRPLHLVYPPCDVDHLKKISRLKEKPRKIRILSLAQFRPEKDHPLQLQALYELREILNDDFDNVTLVLCGSCRNSDDSTRVADLRDLSKHLSLENNVEFRVNLSYEDLLEEFRGAYIGIHTMLDEHFGISVVEQMAAGLITIAHRSGGPLLDIIETSEGSRLGFLASTPEEYACVVKYILKSDEEEMNEIRERARASVDRFSSRKFQEEFLRAIDPLFKMSVTEEASAAANATTDAAPGDTPTANGDEQGGVSLTGTPELSDPAILAVNPKFRYGKEELLKLRDAPLSQRKPDFLDVNEVSPTIWDPTRWNFDRKKSDTPTENGARVGDEHRVSVASARAASANPPSLQRRPGDPRERIRKENDGIVLSPQRRSFNSGCCVPGREPRSNANRPHSPLGKNDASAHLGGGGREIPTSRRIGSGRILRDSWDFGEKQEAGADDYNFRPQQRNDNADRRSFGRDFDVGRDKEKERRNGSRFSDRRRIGESRDEEPEWFSGGPSSQNDTIELRGFEESERLGKKKMSPSQAKRARDWFRKKTEVASVTEEKDEISIEGGPGGRSTPTPQAGNGTAESDQSSTAQASISSSNNSEAASGGDGDGKGKQNPEKSLNDQSYIFEDILKSDTIPGLPGLLTNGVGGDGDTNAKSRFSKWFSAETNNTSDSRRSSVQDETIIKSLLKDLNEPSVSIPGDSNSYFAPISPAANTGTSLGAAGGGSKSINIMEMLQRGKQNESAMKSQVSGRIMNLNELEAKMRQNSEPQMHKHAQKSEEDMTAFNRLVSATRYPGRRRLLTRDFAQLAHISSGHNATANGPMAKSQPMSLMEMLSHSQQQDEVHARMAQLLGPASPGASPHDIASRLQQSQQQHKQQQVEMLTKLMNAGMQVRASPLPEMGLQQSRELLNRPEAQAILQGECVSLADGRLAFVFLFVLVLFEMPLSKGLKVGDITPQHLYQQLANPALQPRHREMLVTILKLQGGGVGPSPRVLSPVAPHPMFQQQPQQQQLRVSPLPPNGVIDEIPPQIFWTRSFVDTQYIKSTTFSTNHVHSYNYTLLLLHAAYCVSPIMATSPNTLTVPALHQRIPSPRELQVHTQNILQRALIKKKLEEQQENYRKKQEMQQRGQSPSNNNNNNNNNNAQQPTKSVSSPTPLAFTPTSVLRKMTAEKDEGGKDVSKLVEGGKLSQGRAVTGMRPQTQQQTQQPQQWAPYQMNVKQAGRPIVKANSFQPQQQQEQFFTQQQQQKFLSQLQQQQQRKPPYHGHGSMPGHHPQYPNANNQQFSQLTQQQLRAQHQQHARPSNVQQQGQQQQTYGNQQGSGSWQQYLNPQQSEYEAEADVVLESEKGKSRGQVGRGGLNDGDLSPTSNQLTRWFSPDLLERARVGELPSTAGLSQHLLSLEEIERLTAPPVHN</sequence>
<keyword evidence="20" id="KW-0539">Nucleus</keyword>
<evidence type="ECO:0000256" key="8">
    <source>
        <dbReference type="ARBA" id="ARBA00022676"/>
    </source>
</evidence>
<feature type="region of interest" description="Disordered" evidence="25">
    <location>
        <begin position="1136"/>
        <end position="1219"/>
    </location>
</feature>
<evidence type="ECO:0000256" key="11">
    <source>
        <dbReference type="ARBA" id="ARBA00022723"/>
    </source>
</evidence>
<dbReference type="GO" id="GO:0005524">
    <property type="term" value="F:ATP binding"/>
    <property type="evidence" value="ECO:0007669"/>
    <property type="project" value="UniProtKB-UniRule"/>
</dbReference>
<evidence type="ECO:0000256" key="13">
    <source>
        <dbReference type="ARBA" id="ARBA00022777"/>
    </source>
</evidence>
<comment type="caution">
    <text evidence="28">The sequence shown here is derived from an EMBL/GenBank/DDBJ whole genome shotgun (WGS) entry which is preliminary data.</text>
</comment>
<evidence type="ECO:0000256" key="26">
    <source>
        <dbReference type="SAM" id="Phobius"/>
    </source>
</evidence>
<feature type="compositionally biased region" description="Basic and acidic residues" evidence="25">
    <location>
        <begin position="1306"/>
        <end position="1317"/>
    </location>
</feature>
<dbReference type="InterPro" id="IPR008271">
    <property type="entry name" value="Ser/Thr_kinase_AS"/>
</dbReference>
<evidence type="ECO:0000256" key="7">
    <source>
        <dbReference type="ARBA" id="ARBA00022018"/>
    </source>
</evidence>
<keyword evidence="12 24" id="KW-0547">Nucleotide-binding</keyword>
<evidence type="ECO:0000256" key="3">
    <source>
        <dbReference type="ARBA" id="ARBA00004922"/>
    </source>
</evidence>
<proteinExistence type="inferred from homology"/>
<keyword evidence="15 24" id="KW-0067">ATP-binding</keyword>
<dbReference type="InterPro" id="IPR017441">
    <property type="entry name" value="Protein_kinase_ATP_BS"/>
</dbReference>
<evidence type="ECO:0000256" key="20">
    <source>
        <dbReference type="ARBA" id="ARBA00023242"/>
    </source>
</evidence>
<dbReference type="InterPro" id="IPR031814">
    <property type="entry name" value="ALG11_N"/>
</dbReference>
<evidence type="ECO:0000256" key="4">
    <source>
        <dbReference type="ARBA" id="ARBA00009481"/>
    </source>
</evidence>
<comment type="function">
    <text evidence="23">GDP-Man:Man(3)GlcNAc(2)-PP-Dol alpha-1,2-mannosyltransferase that operates in the biosynthetic pathway of dolichol-linked oligosaccharides, the glycan precursors employed in protein asparagine (N)-glycosylation. The assembly of dolichol-linked oligosaccharides begins on the cytosolic side of the endoplasmic reticulum membrane and finishes in its lumen. The sequential addition of sugars to dolichol pyrophosphate produces dolichol-linked oligosaccharides containing fourteen sugars, including two GlcNAcs, nine mannoses and three glucoses. Once assembled, the oligosaccharide is transferred from the lipid to nascent proteins by oligosaccharyltransferases. Catalyzes, on the cytoplasmic face of the endoplasmic reticulum, the addition of the fourth and fifth mannose residues to the dolichol-linked oligosaccharide chain, to produce Man(5)GlcNAc(2)-PP-dolichol core oligosaccharide. Man(5)GlcNAc(2)-PP-dolichol is a substrate for ALG3, the following enzyme in the biosynthetic pathway.</text>
</comment>
<dbReference type="Pfam" id="PF10477">
    <property type="entry name" value="EIF4E-T"/>
    <property type="match status" value="2"/>
</dbReference>
<evidence type="ECO:0000256" key="16">
    <source>
        <dbReference type="ARBA" id="ARBA00022842"/>
    </source>
</evidence>
<keyword evidence="17 26" id="KW-1133">Transmembrane helix</keyword>
<feature type="region of interest" description="Disordered" evidence="25">
    <location>
        <begin position="1906"/>
        <end position="2001"/>
    </location>
</feature>
<evidence type="ECO:0000256" key="10">
    <source>
        <dbReference type="ARBA" id="ARBA00022692"/>
    </source>
</evidence>
<feature type="compositionally biased region" description="Low complexity" evidence="25">
    <location>
        <begin position="1923"/>
        <end position="1932"/>
    </location>
</feature>
<dbReference type="InterPro" id="IPR001296">
    <property type="entry name" value="Glyco_trans_1"/>
</dbReference>
<evidence type="ECO:0000256" key="14">
    <source>
        <dbReference type="ARBA" id="ARBA00022824"/>
    </source>
</evidence>
<evidence type="ECO:0000256" key="19">
    <source>
        <dbReference type="ARBA" id="ARBA00023137"/>
    </source>
</evidence>